<organism evidence="2">
    <name type="scientific">uncultured Caudovirales phage</name>
    <dbReference type="NCBI Taxonomy" id="2100421"/>
    <lineage>
        <taxon>Viruses</taxon>
        <taxon>Duplodnaviria</taxon>
        <taxon>Heunggongvirae</taxon>
        <taxon>Uroviricota</taxon>
        <taxon>Caudoviricetes</taxon>
        <taxon>Peduoviridae</taxon>
        <taxon>Maltschvirus</taxon>
        <taxon>Maltschvirus maltsch</taxon>
    </lineage>
</organism>
<proteinExistence type="predicted"/>
<feature type="region of interest" description="Disordered" evidence="1">
    <location>
        <begin position="747"/>
        <end position="781"/>
    </location>
</feature>
<name>A0A6J7W9I8_9CAUD</name>
<protein>
    <submittedName>
        <fullName evidence="2">Uncharacterized protein</fullName>
    </submittedName>
</protein>
<evidence type="ECO:0000313" key="2">
    <source>
        <dbReference type="EMBL" id="CAB5187210.1"/>
    </source>
</evidence>
<reference evidence="2" key="1">
    <citation type="submission" date="2020-05" db="EMBL/GenBank/DDBJ databases">
        <authorList>
            <person name="Chiriac C."/>
            <person name="Salcher M."/>
            <person name="Ghai R."/>
            <person name="Kavagutti S V."/>
        </authorList>
    </citation>
    <scope>NUCLEOTIDE SEQUENCE</scope>
</reference>
<sequence>MPRFNVNAPDGSIIPVDAPAGATEQDAIAFAAATWKPSSGIPAARQSAVDQIPGVNPNMTQPAPAKPLTLKDKIMGAIETPFAVGANVITAPITYLAGAGGPEFQRNVANEITYQPRTQLAQEAVETVGRAAEASKIPPYMTPVKGLSGSMAPALQAAGDVAQVGKAIATAPIARRNARIAQERSLQSYQDAGRIDAATQGSQIGLVANPAEMNPTTGNRIKSFVTDPKTINEAAAKANDKQVPKIALKEMGLSPNTALNSDAPFMAAREAASGPYKEIAKLPSMTASPEIISSIEALRPSKILLGEERAAKLNDTINTSLQELSNGLTGAETVKSISDLRAQAQNLNNAQKAGHPIPASDVDKINVYRGVADALEQMVEDNVRDPKLLNDLRNARVKIAKIHAYEDATDFNTGKIDPAELAKLTAKNPRLTGDIATIGRFAGNFPEAMGLTTPETIAQVAGRKLTRTSLSGATGAAIGTAVGAPLAGLAVGAAAGELGSSLMANRMVGSKYQAAKAIPTDYRAPVVNNLQPGTSNLAIFDPVNALANPPPPMSKPNWVYAQPQPEVRTGVQPMPPQLEAPSGASTMRTVAEQRQFDYNMQKALEEQAAQAQAAREAAGRQVTKGGVVIGEQPVQGQGLPQPASLSEASRKVAAGQMFDMTAPEKVMWDRTRVTLEQVAPDLKKLTDKQIANKAMDREWIADTVSKARDKAAAFDELAQRMVSEQVRRDAAIKREQLLDLAAMLEDNLSAPRPTSTGGQGPKTREAIRNRLLGGDNQNNLR</sequence>
<gene>
    <name evidence="2" type="ORF">UFOVP160_18</name>
</gene>
<dbReference type="EMBL" id="LR798210">
    <property type="protein sequence ID" value="CAB5187210.1"/>
    <property type="molecule type" value="Genomic_DNA"/>
</dbReference>
<evidence type="ECO:0000256" key="1">
    <source>
        <dbReference type="SAM" id="MobiDB-lite"/>
    </source>
</evidence>
<accession>A0A6J7W9I8</accession>